<protein>
    <submittedName>
        <fullName evidence="2">Uncharacterized protein</fullName>
    </submittedName>
</protein>
<accession>A0A6U3PTS7</accession>
<gene>
    <name evidence="1" type="ORF">DSPE1174_LOCUS365</name>
    <name evidence="2" type="ORF">DSPE1174_LOCUS366</name>
</gene>
<proteinExistence type="predicted"/>
<reference evidence="2" key="1">
    <citation type="submission" date="2021-01" db="EMBL/GenBank/DDBJ databases">
        <authorList>
            <person name="Corre E."/>
            <person name="Pelletier E."/>
            <person name="Niang G."/>
            <person name="Scheremetjew M."/>
            <person name="Finn R."/>
            <person name="Kale V."/>
            <person name="Holt S."/>
            <person name="Cochrane G."/>
            <person name="Meng A."/>
            <person name="Brown T."/>
            <person name="Cohen L."/>
        </authorList>
    </citation>
    <scope>NUCLEOTIDE SEQUENCE</scope>
    <source>
        <strain evidence="2">CCMP1381</strain>
    </source>
</reference>
<organism evidence="2">
    <name type="scientific">Octactis speculum</name>
    <dbReference type="NCBI Taxonomy" id="3111310"/>
    <lineage>
        <taxon>Eukaryota</taxon>
        <taxon>Sar</taxon>
        <taxon>Stramenopiles</taxon>
        <taxon>Ochrophyta</taxon>
        <taxon>Dictyochophyceae</taxon>
        <taxon>Dictyochales</taxon>
        <taxon>Dictyochaceae</taxon>
        <taxon>Octactis</taxon>
    </lineage>
</organism>
<evidence type="ECO:0000313" key="1">
    <source>
        <dbReference type="EMBL" id="CAD9369108.1"/>
    </source>
</evidence>
<dbReference type="AlphaFoldDB" id="A0A6U3PTS7"/>
<sequence>MHGEGGAIVIEDSCNSNLKQILMRTEGTPGRAETEEGAYELSSRQLKENVKIAVHLAIIVKTNYSLLERERNRPLQACPKISRSSWIGSMPERCESLSRALLHSQLLRCGYPAAAPLCPDATASGGRGQRYVARQES</sequence>
<evidence type="ECO:0000313" key="2">
    <source>
        <dbReference type="EMBL" id="CAD9369109.1"/>
    </source>
</evidence>
<dbReference type="EMBL" id="HBGS01000674">
    <property type="protein sequence ID" value="CAD9369108.1"/>
    <property type="molecule type" value="Transcribed_RNA"/>
</dbReference>
<dbReference type="EMBL" id="HBGS01000675">
    <property type="protein sequence ID" value="CAD9369109.1"/>
    <property type="molecule type" value="Transcribed_RNA"/>
</dbReference>
<name>A0A6U3PTS7_9STRA</name>